<dbReference type="SMR" id="A2GA79"/>
<name>A2GA79_TRIV3</name>
<dbReference type="KEGG" id="tva:4743581"/>
<feature type="compositionally biased region" description="Polar residues" evidence="1">
    <location>
        <begin position="80"/>
        <end position="96"/>
    </location>
</feature>
<accession>A2GA79</accession>
<feature type="region of interest" description="Disordered" evidence="1">
    <location>
        <begin position="80"/>
        <end position="100"/>
    </location>
</feature>
<dbReference type="InParanoid" id="A2GA79"/>
<dbReference type="VEuPathDB" id="TrichDB:TVAGG3_0260470"/>
<feature type="region of interest" description="Disordered" evidence="1">
    <location>
        <begin position="110"/>
        <end position="129"/>
    </location>
</feature>
<feature type="compositionally biased region" description="Basic and acidic residues" evidence="1">
    <location>
        <begin position="311"/>
        <end position="324"/>
    </location>
</feature>
<reference evidence="2" key="2">
    <citation type="journal article" date="2007" name="Science">
        <title>Draft genome sequence of the sexually transmitted pathogen Trichomonas vaginalis.</title>
        <authorList>
            <person name="Carlton J.M."/>
            <person name="Hirt R.P."/>
            <person name="Silva J.C."/>
            <person name="Delcher A.L."/>
            <person name="Schatz M."/>
            <person name="Zhao Q."/>
            <person name="Wortman J.R."/>
            <person name="Bidwell S.L."/>
            <person name="Alsmark U.C.M."/>
            <person name="Besteiro S."/>
            <person name="Sicheritz-Ponten T."/>
            <person name="Noel C.J."/>
            <person name="Dacks J.B."/>
            <person name="Foster P.G."/>
            <person name="Simillion C."/>
            <person name="Van de Peer Y."/>
            <person name="Miranda-Saavedra D."/>
            <person name="Barton G.J."/>
            <person name="Westrop G.D."/>
            <person name="Mueller S."/>
            <person name="Dessi D."/>
            <person name="Fiori P.L."/>
            <person name="Ren Q."/>
            <person name="Paulsen I."/>
            <person name="Zhang H."/>
            <person name="Bastida-Corcuera F.D."/>
            <person name="Simoes-Barbosa A."/>
            <person name="Brown M.T."/>
            <person name="Hayes R.D."/>
            <person name="Mukherjee M."/>
            <person name="Okumura C.Y."/>
            <person name="Schneider R."/>
            <person name="Smith A.J."/>
            <person name="Vanacova S."/>
            <person name="Villalvazo M."/>
            <person name="Haas B.J."/>
            <person name="Pertea M."/>
            <person name="Feldblyum T.V."/>
            <person name="Utterback T.R."/>
            <person name="Shu C.L."/>
            <person name="Osoegawa K."/>
            <person name="de Jong P.J."/>
            <person name="Hrdy I."/>
            <person name="Horvathova L."/>
            <person name="Zubacova Z."/>
            <person name="Dolezal P."/>
            <person name="Malik S.B."/>
            <person name="Logsdon J.M. Jr."/>
            <person name="Henze K."/>
            <person name="Gupta A."/>
            <person name="Wang C.C."/>
            <person name="Dunne R.L."/>
            <person name="Upcroft J.A."/>
            <person name="Upcroft P."/>
            <person name="White O."/>
            <person name="Salzberg S.L."/>
            <person name="Tang P."/>
            <person name="Chiu C.-H."/>
            <person name="Lee Y.-S."/>
            <person name="Embley T.M."/>
            <person name="Coombs G.H."/>
            <person name="Mottram J.C."/>
            <person name="Tachezy J."/>
            <person name="Fraser-Liggett C.M."/>
            <person name="Johnson P.J."/>
        </authorList>
    </citation>
    <scope>NUCLEOTIDE SEQUENCE [LARGE SCALE GENOMIC DNA]</scope>
    <source>
        <strain evidence="2">G3</strain>
    </source>
</reference>
<protein>
    <submittedName>
        <fullName evidence="2">Uncharacterized protein</fullName>
    </submittedName>
</protein>
<dbReference type="OrthoDB" id="10618715at2759"/>
<reference evidence="2" key="1">
    <citation type="submission" date="2006-10" db="EMBL/GenBank/DDBJ databases">
        <authorList>
            <person name="Amadeo P."/>
            <person name="Zhao Q."/>
            <person name="Wortman J."/>
            <person name="Fraser-Liggett C."/>
            <person name="Carlton J."/>
        </authorList>
    </citation>
    <scope>NUCLEOTIDE SEQUENCE</scope>
    <source>
        <strain evidence="2">G3</strain>
    </source>
</reference>
<feature type="region of interest" description="Disordered" evidence="1">
    <location>
        <begin position="244"/>
        <end position="350"/>
    </location>
</feature>
<evidence type="ECO:0000313" key="2">
    <source>
        <dbReference type="EMBL" id="EAX85937.1"/>
    </source>
</evidence>
<dbReference type="Proteomes" id="UP000001542">
    <property type="component" value="Unassembled WGS sequence"/>
</dbReference>
<dbReference type="VEuPathDB" id="TrichDB:TVAG_148500"/>
<evidence type="ECO:0000256" key="1">
    <source>
        <dbReference type="SAM" id="MobiDB-lite"/>
    </source>
</evidence>
<dbReference type="EMBL" id="DS114783">
    <property type="protein sequence ID" value="EAX85937.1"/>
    <property type="molecule type" value="Genomic_DNA"/>
</dbReference>
<proteinExistence type="predicted"/>
<organism evidence="2 3">
    <name type="scientific">Trichomonas vaginalis (strain ATCC PRA-98 / G3)</name>
    <dbReference type="NCBI Taxonomy" id="412133"/>
    <lineage>
        <taxon>Eukaryota</taxon>
        <taxon>Metamonada</taxon>
        <taxon>Parabasalia</taxon>
        <taxon>Trichomonadida</taxon>
        <taxon>Trichomonadidae</taxon>
        <taxon>Trichomonas</taxon>
    </lineage>
</organism>
<feature type="compositionally biased region" description="Basic and acidic residues" evidence="1">
    <location>
        <begin position="334"/>
        <end position="350"/>
    </location>
</feature>
<dbReference type="PANTHER" id="PTHR47026">
    <property type="entry name" value="PIGMENTOSA GTPASE REGULATOR-LIKE PROTEIN, PUTATIVE-RELATED"/>
    <property type="match status" value="1"/>
</dbReference>
<keyword evidence="3" id="KW-1185">Reference proteome</keyword>
<sequence length="350" mass="40675">MSGEAPKQEQSQPKSDADYEAMRTTVMQKKSIESISNDDLPYFVNYMTKYKMYCLDKEDYIGAKDAAAILEACKQEDQTRQTNTQKEQQNESTQNSLNEKKQKLEEKLKKFDEDTNSKQQAMQERQTKEIEEFEKKWREEMPDKYRRMPKQLIELRETARTLALAGHYDEAQQRKVEADNLEQEEAKNAQNRLNHDYRVAKNKLLTQHKLEVTKFNDSRAEKRDVIAAEIHVLEDNEKNREIVLRAKPANTRRSVNGGNESGSVSMSRSLPRKSQWKQENKLPPLRPPNESTKPGDNKNDAKSPQNNQQQQKKEQPQQQQKKEPAQQPSLAAVVKDKVDDIPAAEEKKQE</sequence>
<dbReference type="PANTHER" id="PTHR47026:SF2">
    <property type="entry name" value="FLAGELLAR ASSOCIATED PROTEIN"/>
    <property type="match status" value="1"/>
</dbReference>
<gene>
    <name evidence="2" type="ORF">TVAG_148500</name>
</gene>
<evidence type="ECO:0000313" key="3">
    <source>
        <dbReference type="Proteomes" id="UP000001542"/>
    </source>
</evidence>
<feature type="compositionally biased region" description="Low complexity" evidence="1">
    <location>
        <begin position="254"/>
        <end position="267"/>
    </location>
</feature>
<dbReference type="RefSeq" id="XP_001298867.1">
    <property type="nucleotide sequence ID" value="XM_001298866.1"/>
</dbReference>
<feature type="region of interest" description="Disordered" evidence="1">
    <location>
        <begin position="1"/>
        <end position="22"/>
    </location>
</feature>
<dbReference type="AlphaFoldDB" id="A2GA79"/>